<keyword evidence="2" id="KW-1185">Reference proteome</keyword>
<dbReference type="Proteomes" id="UP000002497">
    <property type="component" value="Unassembled WGS sequence"/>
</dbReference>
<sequence length="147" mass="16820">MIVSLSLCLWRRTFKLIVHRVNQLPDLKITYDNSNGFGLHLMHDRAVSGCTEYSDPYCQVQVRLESGRLGIENHVRTGTCPTPLPADQSLFAVKSTPELQAGFHNFPLEHNTLRRSLLFHRLNVVRTIVFAFLKPFEIPSSIHYDVC</sequence>
<evidence type="ECO:0000313" key="1">
    <source>
        <dbReference type="EMBL" id="EFW21443.1"/>
    </source>
</evidence>
<dbReference type="HOGENOM" id="CLU_1767882_0_0_1"/>
<gene>
    <name evidence="1" type="ORF">CPSG_01600</name>
</gene>
<name>E9CVW7_COCPS</name>
<accession>E9CVW7</accession>
<dbReference type="VEuPathDB" id="FungiDB:CPSG_01600"/>
<reference evidence="2" key="2">
    <citation type="submission" date="2010-03" db="EMBL/GenBank/DDBJ databases">
        <title>The genome sequence of Coccidioides posadasii strain Silveira.</title>
        <authorList>
            <consortium name="The Broad Institute Genome Sequencing Center for Infectious Disease"/>
            <person name="Neafsey D."/>
            <person name="Orbach M."/>
            <person name="Henn M.R."/>
            <person name="Cole G.T."/>
            <person name="Galgiani J."/>
            <person name="Gardner M.J."/>
            <person name="Kirkland T.N."/>
            <person name="Taylor J.W."/>
            <person name="Young S.K."/>
            <person name="Zeng Q."/>
            <person name="Koehrsen M."/>
            <person name="Alvarado L."/>
            <person name="Berlin A."/>
            <person name="Borenstein D."/>
            <person name="Chapman S.B."/>
            <person name="Chen Z."/>
            <person name="Engels R."/>
            <person name="Freedman E."/>
            <person name="Gellesch M."/>
            <person name="Goldberg J."/>
            <person name="Griggs A."/>
            <person name="Gujja S."/>
            <person name="Heilman E."/>
            <person name="Heiman D."/>
            <person name="Howarth C."/>
            <person name="Jen D."/>
            <person name="Larson L."/>
            <person name="Mehta T."/>
            <person name="Neiman D."/>
            <person name="Park D."/>
            <person name="Pearson M."/>
            <person name="Richards J."/>
            <person name="Roberts A."/>
            <person name="Saif S."/>
            <person name="Shea T."/>
            <person name="Shenoy N."/>
            <person name="Sisk P."/>
            <person name="Stolte C."/>
            <person name="Sykes S."/>
            <person name="Walk T."/>
            <person name="White J."/>
            <person name="Yandava C."/>
            <person name="Haas B."/>
            <person name="Nusbaum C."/>
            <person name="Birren B."/>
        </authorList>
    </citation>
    <scope>NUCLEOTIDE SEQUENCE [LARGE SCALE GENOMIC DNA]</scope>
    <source>
        <strain evidence="2">RMSCC 757 / Silveira</strain>
    </source>
</reference>
<reference evidence="2" key="1">
    <citation type="journal article" date="2010" name="Genome Res.">
        <title>Population genomic sequencing of Coccidioides fungi reveals recent hybridization and transposon control.</title>
        <authorList>
            <person name="Neafsey D.E."/>
            <person name="Barker B.M."/>
            <person name="Sharpton T.J."/>
            <person name="Stajich J.E."/>
            <person name="Park D.J."/>
            <person name="Whiston E."/>
            <person name="Hung C.-Y."/>
            <person name="McMahan C."/>
            <person name="White J."/>
            <person name="Sykes S."/>
            <person name="Heiman D."/>
            <person name="Young S."/>
            <person name="Zeng Q."/>
            <person name="Abouelleil A."/>
            <person name="Aftuck L."/>
            <person name="Bessette D."/>
            <person name="Brown A."/>
            <person name="FitzGerald M."/>
            <person name="Lui A."/>
            <person name="Macdonald J.P."/>
            <person name="Priest M."/>
            <person name="Orbach M.J."/>
            <person name="Galgiani J.N."/>
            <person name="Kirkland T.N."/>
            <person name="Cole G.T."/>
            <person name="Birren B.W."/>
            <person name="Henn M.R."/>
            <person name="Taylor J.W."/>
            <person name="Rounsley S.D."/>
        </authorList>
    </citation>
    <scope>NUCLEOTIDE SEQUENCE [LARGE SCALE GENOMIC DNA]</scope>
    <source>
        <strain evidence="2">RMSCC 757 / Silveira</strain>
    </source>
</reference>
<dbReference type="AlphaFoldDB" id="E9CVW7"/>
<protein>
    <submittedName>
        <fullName evidence="1">Uncharacterized protein</fullName>
    </submittedName>
</protein>
<dbReference type="EMBL" id="GL636487">
    <property type="protein sequence ID" value="EFW21443.1"/>
    <property type="molecule type" value="Genomic_DNA"/>
</dbReference>
<evidence type="ECO:0000313" key="2">
    <source>
        <dbReference type="Proteomes" id="UP000002497"/>
    </source>
</evidence>
<organism evidence="2">
    <name type="scientific">Coccidioides posadasii (strain RMSCC 757 / Silveira)</name>
    <name type="common">Valley fever fungus</name>
    <dbReference type="NCBI Taxonomy" id="443226"/>
    <lineage>
        <taxon>Eukaryota</taxon>
        <taxon>Fungi</taxon>
        <taxon>Dikarya</taxon>
        <taxon>Ascomycota</taxon>
        <taxon>Pezizomycotina</taxon>
        <taxon>Eurotiomycetes</taxon>
        <taxon>Eurotiomycetidae</taxon>
        <taxon>Onygenales</taxon>
        <taxon>Onygenaceae</taxon>
        <taxon>Coccidioides</taxon>
    </lineage>
</organism>
<proteinExistence type="predicted"/>